<dbReference type="InterPro" id="IPR023214">
    <property type="entry name" value="HAD_sf"/>
</dbReference>
<dbReference type="SFLD" id="SFLDS00003">
    <property type="entry name" value="Haloacid_Dehalogenase"/>
    <property type="match status" value="1"/>
</dbReference>
<dbReference type="PANTHER" id="PTHR43434">
    <property type="entry name" value="PHOSPHOGLYCOLATE PHOSPHATASE"/>
    <property type="match status" value="1"/>
</dbReference>
<reference evidence="1" key="2">
    <citation type="submission" date="2021-04" db="EMBL/GenBank/DDBJ databases">
        <authorList>
            <person name="Gilroy R."/>
        </authorList>
    </citation>
    <scope>NUCLEOTIDE SEQUENCE</scope>
    <source>
        <strain evidence="1">CHK33-7979</strain>
    </source>
</reference>
<dbReference type="InterPro" id="IPR041492">
    <property type="entry name" value="HAD_2"/>
</dbReference>
<sequence>MLLFDLDGTLIDSNGIWEDIDLRFLGRHGLTPTEEYAHTVGHSIFPVAAVFTRDYYHLDMTPEAIMGEWMAGAEEAYARVEMKPGALEFLNRCRDQGEPMALVTACVPELCRTALRRHGLEPFFTDLIFAQELGLEKRNPEVFRLTAERLGIPAGDCTLYEDAPHNCTAAQRAGMRAIGVYDRFYAKYQDQMRKSCDGYITSFLDLL</sequence>
<gene>
    <name evidence="1" type="ORF">H9826_10650</name>
</gene>
<dbReference type="CDD" id="cd07505">
    <property type="entry name" value="HAD_BPGM-like"/>
    <property type="match status" value="1"/>
</dbReference>
<dbReference type="Gene3D" id="1.10.150.240">
    <property type="entry name" value="Putative phosphatase, domain 2"/>
    <property type="match status" value="1"/>
</dbReference>
<dbReference type="InterPro" id="IPR023198">
    <property type="entry name" value="PGP-like_dom2"/>
</dbReference>
<dbReference type="EMBL" id="DXCX01000114">
    <property type="protein sequence ID" value="HIY74409.1"/>
    <property type="molecule type" value="Genomic_DNA"/>
</dbReference>
<dbReference type="SFLD" id="SFLDG01129">
    <property type="entry name" value="C1.5:_HAD__Beta-PGM__Phosphata"/>
    <property type="match status" value="1"/>
</dbReference>
<dbReference type="GO" id="GO:0006281">
    <property type="term" value="P:DNA repair"/>
    <property type="evidence" value="ECO:0007669"/>
    <property type="project" value="TreeGrafter"/>
</dbReference>
<proteinExistence type="predicted"/>
<dbReference type="GO" id="GO:0008967">
    <property type="term" value="F:phosphoglycolate phosphatase activity"/>
    <property type="evidence" value="ECO:0007669"/>
    <property type="project" value="TreeGrafter"/>
</dbReference>
<accession>A0A9D1Z5L7</accession>
<dbReference type="Gene3D" id="3.40.50.1000">
    <property type="entry name" value="HAD superfamily/HAD-like"/>
    <property type="match status" value="1"/>
</dbReference>
<dbReference type="InterPro" id="IPR050155">
    <property type="entry name" value="HAD-like_hydrolase_sf"/>
</dbReference>
<dbReference type="Proteomes" id="UP000886824">
    <property type="component" value="Unassembled WGS sequence"/>
</dbReference>
<evidence type="ECO:0000313" key="1">
    <source>
        <dbReference type="EMBL" id="HIY74409.1"/>
    </source>
</evidence>
<evidence type="ECO:0000313" key="2">
    <source>
        <dbReference type="Proteomes" id="UP000886824"/>
    </source>
</evidence>
<dbReference type="SUPFAM" id="SSF56784">
    <property type="entry name" value="HAD-like"/>
    <property type="match status" value="1"/>
</dbReference>
<dbReference type="Pfam" id="PF13419">
    <property type="entry name" value="HAD_2"/>
    <property type="match status" value="1"/>
</dbReference>
<dbReference type="PANTHER" id="PTHR43434:SF1">
    <property type="entry name" value="PHOSPHOGLYCOLATE PHOSPHATASE"/>
    <property type="match status" value="1"/>
</dbReference>
<protein>
    <submittedName>
        <fullName evidence="1">HAD family phosphatase</fullName>
    </submittedName>
</protein>
<name>A0A9D1Z5L7_9FIRM</name>
<comment type="caution">
    <text evidence="1">The sequence shown here is derived from an EMBL/GenBank/DDBJ whole genome shotgun (WGS) entry which is preliminary data.</text>
</comment>
<dbReference type="NCBIfam" id="TIGR01509">
    <property type="entry name" value="HAD-SF-IA-v3"/>
    <property type="match status" value="1"/>
</dbReference>
<dbReference type="InterPro" id="IPR036412">
    <property type="entry name" value="HAD-like_sf"/>
</dbReference>
<dbReference type="InterPro" id="IPR006439">
    <property type="entry name" value="HAD-SF_hydro_IA"/>
</dbReference>
<dbReference type="AlphaFoldDB" id="A0A9D1Z5L7"/>
<reference evidence="1" key="1">
    <citation type="journal article" date="2021" name="PeerJ">
        <title>Extensive microbial diversity within the chicken gut microbiome revealed by metagenomics and culture.</title>
        <authorList>
            <person name="Gilroy R."/>
            <person name="Ravi A."/>
            <person name="Getino M."/>
            <person name="Pursley I."/>
            <person name="Horton D.L."/>
            <person name="Alikhan N.F."/>
            <person name="Baker D."/>
            <person name="Gharbi K."/>
            <person name="Hall N."/>
            <person name="Watson M."/>
            <person name="Adriaenssens E.M."/>
            <person name="Foster-Nyarko E."/>
            <person name="Jarju S."/>
            <person name="Secka A."/>
            <person name="Antonio M."/>
            <person name="Oren A."/>
            <person name="Chaudhuri R.R."/>
            <person name="La Ragione R."/>
            <person name="Hildebrand F."/>
            <person name="Pallen M.J."/>
        </authorList>
    </citation>
    <scope>NUCLEOTIDE SEQUENCE</scope>
    <source>
        <strain evidence="1">CHK33-7979</strain>
    </source>
</reference>
<organism evidence="1 2">
    <name type="scientific">Candidatus Intestinimonas merdavium</name>
    <dbReference type="NCBI Taxonomy" id="2838622"/>
    <lineage>
        <taxon>Bacteria</taxon>
        <taxon>Bacillati</taxon>
        <taxon>Bacillota</taxon>
        <taxon>Clostridia</taxon>
        <taxon>Eubacteriales</taxon>
        <taxon>Intestinimonas</taxon>
    </lineage>
</organism>